<dbReference type="SUPFAM" id="SSF55008">
    <property type="entry name" value="HMA, heavy metal-associated domain"/>
    <property type="match status" value="1"/>
</dbReference>
<name>A0ABS2PMU3_9STRE</name>
<keyword evidence="1" id="KW-0479">Metal-binding</keyword>
<dbReference type="InterPro" id="IPR017969">
    <property type="entry name" value="Heavy-metal-associated_CS"/>
</dbReference>
<evidence type="ECO:0000259" key="2">
    <source>
        <dbReference type="PROSITE" id="PS50846"/>
    </source>
</evidence>
<dbReference type="RefSeq" id="WP_205017615.1">
    <property type="nucleotide sequence ID" value="NZ_JAFBEI010000034.1"/>
</dbReference>
<dbReference type="PROSITE" id="PS50846">
    <property type="entry name" value="HMA_2"/>
    <property type="match status" value="1"/>
</dbReference>
<comment type="caution">
    <text evidence="3">The sequence shown here is derived from an EMBL/GenBank/DDBJ whole genome shotgun (WGS) entry which is preliminary data.</text>
</comment>
<evidence type="ECO:0000313" key="4">
    <source>
        <dbReference type="Proteomes" id="UP000809081"/>
    </source>
</evidence>
<dbReference type="PROSITE" id="PS01047">
    <property type="entry name" value="HMA_1"/>
    <property type="match status" value="1"/>
</dbReference>
<gene>
    <name evidence="3" type="ORF">JOC31_001574</name>
</gene>
<sequence length="67" mass="7341">MEKRYEVTGMKCDGCVKTVTEKLSAVKGVEKVVVDLANKQVTVTGKPWTLSLKRALKGTKFALGKEL</sequence>
<proteinExistence type="predicted"/>
<dbReference type="Pfam" id="PF00403">
    <property type="entry name" value="HMA"/>
    <property type="match status" value="1"/>
</dbReference>
<dbReference type="CDD" id="cd00371">
    <property type="entry name" value="HMA"/>
    <property type="match status" value="1"/>
</dbReference>
<reference evidence="3 4" key="1">
    <citation type="submission" date="2021-01" db="EMBL/GenBank/DDBJ databases">
        <title>Genomic Encyclopedia of Type Strains, Phase IV (KMG-IV): sequencing the most valuable type-strain genomes for metagenomic binning, comparative biology and taxonomic classification.</title>
        <authorList>
            <person name="Goeker M."/>
        </authorList>
    </citation>
    <scope>NUCLEOTIDE SEQUENCE [LARGE SCALE GENOMIC DNA]</scope>
    <source>
        <strain evidence="3 4">DSM 27513</strain>
    </source>
</reference>
<keyword evidence="4" id="KW-1185">Reference proteome</keyword>
<accession>A0ABS2PMU3</accession>
<dbReference type="EMBL" id="JAFBEI010000034">
    <property type="protein sequence ID" value="MBM7636750.1"/>
    <property type="molecule type" value="Genomic_DNA"/>
</dbReference>
<dbReference type="Gene3D" id="3.30.70.100">
    <property type="match status" value="1"/>
</dbReference>
<feature type="domain" description="HMA" evidence="2">
    <location>
        <begin position="1"/>
        <end position="64"/>
    </location>
</feature>
<organism evidence="3 4">
    <name type="scientific">Streptococcus saliviloxodontae</name>
    <dbReference type="NCBI Taxonomy" id="1349416"/>
    <lineage>
        <taxon>Bacteria</taxon>
        <taxon>Bacillati</taxon>
        <taxon>Bacillota</taxon>
        <taxon>Bacilli</taxon>
        <taxon>Lactobacillales</taxon>
        <taxon>Streptococcaceae</taxon>
        <taxon>Streptococcus</taxon>
    </lineage>
</organism>
<dbReference type="InterPro" id="IPR006121">
    <property type="entry name" value="HMA_dom"/>
</dbReference>
<dbReference type="InterPro" id="IPR036163">
    <property type="entry name" value="HMA_dom_sf"/>
</dbReference>
<evidence type="ECO:0000313" key="3">
    <source>
        <dbReference type="EMBL" id="MBM7636750.1"/>
    </source>
</evidence>
<protein>
    <submittedName>
        <fullName evidence="3">Copper chaperone CopZ</fullName>
    </submittedName>
</protein>
<evidence type="ECO:0000256" key="1">
    <source>
        <dbReference type="ARBA" id="ARBA00022723"/>
    </source>
</evidence>
<dbReference type="Proteomes" id="UP000809081">
    <property type="component" value="Unassembled WGS sequence"/>
</dbReference>